<proteinExistence type="predicted"/>
<evidence type="ECO:0000313" key="2">
    <source>
        <dbReference type="Proteomes" id="UP000266313"/>
    </source>
</evidence>
<dbReference type="Proteomes" id="UP000266313">
    <property type="component" value="Chromosome"/>
</dbReference>
<accession>A0A250KVU1</accession>
<dbReference type="Gene3D" id="1.10.30.50">
    <property type="match status" value="1"/>
</dbReference>
<name>A0A250KVU1_9GAMM</name>
<reference evidence="1 2" key="1">
    <citation type="submission" date="2016-12" db="EMBL/GenBank/DDBJ databases">
        <title>Genome sequencing of Methylocaldum marinum.</title>
        <authorList>
            <person name="Takeuchi M."/>
            <person name="Kamagata Y."/>
            <person name="Hiraoka S."/>
            <person name="Oshima K."/>
            <person name="Hattori M."/>
            <person name="Iwasaki W."/>
        </authorList>
    </citation>
    <scope>NUCLEOTIDE SEQUENCE [LARGE SCALE GENOMIC DNA]</scope>
    <source>
        <strain evidence="1 2">S8</strain>
    </source>
</reference>
<evidence type="ECO:0008006" key="3">
    <source>
        <dbReference type="Google" id="ProtNLM"/>
    </source>
</evidence>
<evidence type="ECO:0000313" key="1">
    <source>
        <dbReference type="EMBL" id="BBA35624.1"/>
    </source>
</evidence>
<keyword evidence="2" id="KW-1185">Reference proteome</keyword>
<sequence length="375" mass="41725">MLKPIHHVPCSPALRACRRLQEHLAAWLCDPAVAAADISQANLVPPRVPTQIEADWLWAFLQKVDAKKSLLARAQTLASLPIADKGLLQQRVNVVSELASQFQSSPPAWPIATPPISKEAWLAFKELMEAFYEKGLRGGLPYAADGTPVTVGGVTYAQFVQTFRNTHRLNPNPGAREVCVLCGGPLEDIEVDHWIAKSTYPLLSVCADNLLPICATCNSTDNKGSKPVHSNGSFADWFHPYWRNAGGCIRLDYDLQTLSIGTSATNPDDTTRVAKLDQLLNLAKRWTREFKAEYIKRRGDFHRRGQLRKHHNQPHYTQAELLAHIQTEQAVLSPTEPHYEVHSTVLAALLEQARLAAWETELGLIWDDDVSEQAA</sequence>
<dbReference type="EMBL" id="AP017928">
    <property type="protein sequence ID" value="BBA35624.1"/>
    <property type="molecule type" value="Genomic_DNA"/>
</dbReference>
<dbReference type="RefSeq" id="WP_119630938.1">
    <property type="nucleotide sequence ID" value="NZ_AP017928.1"/>
</dbReference>
<dbReference type="KEGG" id="mmai:sS8_3687"/>
<gene>
    <name evidence="1" type="ORF">sS8_3687</name>
</gene>
<protein>
    <recommendedName>
        <fullName evidence="3">HNH endonuclease</fullName>
    </recommendedName>
</protein>
<organism evidence="1 2">
    <name type="scientific">Methylocaldum marinum</name>
    <dbReference type="NCBI Taxonomy" id="1432792"/>
    <lineage>
        <taxon>Bacteria</taxon>
        <taxon>Pseudomonadati</taxon>
        <taxon>Pseudomonadota</taxon>
        <taxon>Gammaproteobacteria</taxon>
        <taxon>Methylococcales</taxon>
        <taxon>Methylococcaceae</taxon>
        <taxon>Methylocaldum</taxon>
    </lineage>
</organism>
<dbReference type="OrthoDB" id="9816185at2"/>
<dbReference type="AlphaFoldDB" id="A0A250KVU1"/>